<evidence type="ECO:0000313" key="5">
    <source>
        <dbReference type="WBParaSite" id="HPBE_0001875101-mRNA-1"/>
    </source>
</evidence>
<protein>
    <submittedName>
        <fullName evidence="5">DUF148 domain-containing protein</fullName>
    </submittedName>
</protein>
<accession>A0A3P8AEJ9</accession>
<feature type="signal peptide" evidence="2">
    <location>
        <begin position="1"/>
        <end position="17"/>
    </location>
</feature>
<dbReference type="OrthoDB" id="5867022at2759"/>
<dbReference type="AlphaFoldDB" id="A0A183G9V7"/>
<feature type="region of interest" description="Disordered" evidence="1">
    <location>
        <begin position="21"/>
        <end position="63"/>
    </location>
</feature>
<gene>
    <name evidence="3" type="ORF">HPBE_LOCUS18750</name>
</gene>
<keyword evidence="4" id="KW-1185">Reference proteome</keyword>
<sequence length="100" mass="10609">MNHSLVILAIVTAVVYGQGQMDQQEGGQGRRGGGGPGGQGGHGGRGGRGHHGPPPPPYLRNVTDDARREYFGIVSNMNETITQQNQDILTWAQKYGVQVG</sequence>
<dbReference type="PANTHER" id="PTHR21593:SF36">
    <property type="entry name" value="DUF148 DOMAIN-CONTAINING PROTEIN-RELATED"/>
    <property type="match status" value="1"/>
</dbReference>
<dbReference type="Proteomes" id="UP000050761">
    <property type="component" value="Unassembled WGS sequence"/>
</dbReference>
<name>A0A183G9V7_HELPZ</name>
<evidence type="ECO:0000256" key="1">
    <source>
        <dbReference type="SAM" id="MobiDB-lite"/>
    </source>
</evidence>
<feature type="chain" id="PRO_5044551986" evidence="2">
    <location>
        <begin position="18"/>
        <end position="100"/>
    </location>
</feature>
<evidence type="ECO:0000313" key="4">
    <source>
        <dbReference type="Proteomes" id="UP000050761"/>
    </source>
</evidence>
<dbReference type="WBParaSite" id="HPBE_0001875101-mRNA-1">
    <property type="protein sequence ID" value="HPBE_0001875101-mRNA-1"/>
    <property type="gene ID" value="HPBE_0001875101"/>
</dbReference>
<reference evidence="5" key="2">
    <citation type="submission" date="2019-09" db="UniProtKB">
        <authorList>
            <consortium name="WormBaseParasite"/>
        </authorList>
    </citation>
    <scope>IDENTIFICATION</scope>
</reference>
<dbReference type="PANTHER" id="PTHR21593">
    <property type="entry name" value="PRION-LIKE- Q/N-RICH -DOMAIN-BEARING PROTEIN PROTEIN"/>
    <property type="match status" value="1"/>
</dbReference>
<dbReference type="EMBL" id="UZAH01030893">
    <property type="protein sequence ID" value="VDP12777.1"/>
    <property type="molecule type" value="Genomic_DNA"/>
</dbReference>
<proteinExistence type="predicted"/>
<organism evidence="4 5">
    <name type="scientific">Heligmosomoides polygyrus</name>
    <name type="common">Parasitic roundworm</name>
    <dbReference type="NCBI Taxonomy" id="6339"/>
    <lineage>
        <taxon>Eukaryota</taxon>
        <taxon>Metazoa</taxon>
        <taxon>Ecdysozoa</taxon>
        <taxon>Nematoda</taxon>
        <taxon>Chromadorea</taxon>
        <taxon>Rhabditida</taxon>
        <taxon>Rhabditina</taxon>
        <taxon>Rhabditomorpha</taxon>
        <taxon>Strongyloidea</taxon>
        <taxon>Heligmosomidae</taxon>
        <taxon>Heligmosomoides</taxon>
    </lineage>
</organism>
<dbReference type="InterPro" id="IPR052823">
    <property type="entry name" value="SXP/RAL-2_related"/>
</dbReference>
<evidence type="ECO:0000256" key="2">
    <source>
        <dbReference type="SAM" id="SignalP"/>
    </source>
</evidence>
<feature type="compositionally biased region" description="Gly residues" evidence="1">
    <location>
        <begin position="26"/>
        <end position="44"/>
    </location>
</feature>
<reference evidence="3 4" key="1">
    <citation type="submission" date="2018-11" db="EMBL/GenBank/DDBJ databases">
        <authorList>
            <consortium name="Pathogen Informatics"/>
        </authorList>
    </citation>
    <scope>NUCLEOTIDE SEQUENCE [LARGE SCALE GENOMIC DNA]</scope>
</reference>
<evidence type="ECO:0000313" key="3">
    <source>
        <dbReference type="EMBL" id="VDP12777.1"/>
    </source>
</evidence>
<keyword evidence="2" id="KW-0732">Signal</keyword>
<accession>A0A183G9V7</accession>